<keyword evidence="1" id="KW-0472">Membrane</keyword>
<protein>
    <submittedName>
        <fullName evidence="2">Uncharacterized protein</fullName>
    </submittedName>
</protein>
<keyword evidence="1" id="KW-1133">Transmembrane helix</keyword>
<dbReference type="EMBL" id="WOWK01000085">
    <property type="protein sequence ID" value="KAF0320232.1"/>
    <property type="molecule type" value="Genomic_DNA"/>
</dbReference>
<sequence>MARIVRWTWILGVIYILLINSSAIYTHRPTTSRPSSTICKFVHNPAIRAHGTAPSRT</sequence>
<evidence type="ECO:0000256" key="1">
    <source>
        <dbReference type="SAM" id="Phobius"/>
    </source>
</evidence>
<name>A0A8H3W6L0_9PEZI</name>
<gene>
    <name evidence="2" type="ORF">GQ607_012494</name>
</gene>
<evidence type="ECO:0000313" key="3">
    <source>
        <dbReference type="Proteomes" id="UP000434172"/>
    </source>
</evidence>
<feature type="transmembrane region" description="Helical" evidence="1">
    <location>
        <begin position="6"/>
        <end position="25"/>
    </location>
</feature>
<comment type="caution">
    <text evidence="2">The sequence shown here is derived from an EMBL/GenBank/DDBJ whole genome shotgun (WGS) entry which is preliminary data.</text>
</comment>
<keyword evidence="1" id="KW-0812">Transmembrane</keyword>
<dbReference type="AlphaFoldDB" id="A0A8H3W6L0"/>
<evidence type="ECO:0000313" key="2">
    <source>
        <dbReference type="EMBL" id="KAF0320232.1"/>
    </source>
</evidence>
<keyword evidence="3" id="KW-1185">Reference proteome</keyword>
<organism evidence="2 3">
    <name type="scientific">Colletotrichum asianum</name>
    <dbReference type="NCBI Taxonomy" id="702518"/>
    <lineage>
        <taxon>Eukaryota</taxon>
        <taxon>Fungi</taxon>
        <taxon>Dikarya</taxon>
        <taxon>Ascomycota</taxon>
        <taxon>Pezizomycotina</taxon>
        <taxon>Sordariomycetes</taxon>
        <taxon>Hypocreomycetidae</taxon>
        <taxon>Glomerellales</taxon>
        <taxon>Glomerellaceae</taxon>
        <taxon>Colletotrichum</taxon>
        <taxon>Colletotrichum gloeosporioides species complex</taxon>
    </lineage>
</organism>
<dbReference type="Proteomes" id="UP000434172">
    <property type="component" value="Unassembled WGS sequence"/>
</dbReference>
<accession>A0A8H3W6L0</accession>
<proteinExistence type="predicted"/>
<reference evidence="2 3" key="1">
    <citation type="submission" date="2019-12" db="EMBL/GenBank/DDBJ databases">
        <title>A genome sequence resource for the geographically widespread anthracnose pathogen Colletotrichum asianum.</title>
        <authorList>
            <person name="Meng Y."/>
        </authorList>
    </citation>
    <scope>NUCLEOTIDE SEQUENCE [LARGE SCALE GENOMIC DNA]</scope>
    <source>
        <strain evidence="2 3">ICMP 18580</strain>
    </source>
</reference>